<reference evidence="3" key="1">
    <citation type="submission" date="2021-12" db="EMBL/GenBank/DDBJ databases">
        <title>Alicyclobacillaceae gen. nov., sp. nov., isolated from chalcocite enrichment system.</title>
        <authorList>
            <person name="Jiang Z."/>
        </authorList>
    </citation>
    <scope>NUCLEOTIDE SEQUENCE</scope>
    <source>
        <strain evidence="3">MYW30-H2</strain>
    </source>
</reference>
<evidence type="ECO:0000313" key="4">
    <source>
        <dbReference type="Proteomes" id="UP000830167"/>
    </source>
</evidence>
<keyword evidence="1" id="KW-1133">Transmembrane helix</keyword>
<accession>A0ABY4CG82</accession>
<keyword evidence="1" id="KW-0472">Membrane</keyword>
<dbReference type="Pfam" id="PF01476">
    <property type="entry name" value="LysM"/>
    <property type="match status" value="1"/>
</dbReference>
<dbReference type="SUPFAM" id="SSF54106">
    <property type="entry name" value="LysM domain"/>
    <property type="match status" value="1"/>
</dbReference>
<evidence type="ECO:0000313" key="3">
    <source>
        <dbReference type="EMBL" id="UOF89533.1"/>
    </source>
</evidence>
<sequence length="110" mass="12424">MNTHKRTIANPMKKRKISRRVALFTLIVSGSILGMGIWSGHHAQASNSFDLHKKHYVTVLPGQSLWNIAQQIVKPNEDIRDVVYRLTRINHLSSSLITPGMKLLVPSKND</sequence>
<name>A0ABY4CG82_9BACL</name>
<evidence type="ECO:0000256" key="1">
    <source>
        <dbReference type="SAM" id="Phobius"/>
    </source>
</evidence>
<evidence type="ECO:0000259" key="2">
    <source>
        <dbReference type="PROSITE" id="PS51782"/>
    </source>
</evidence>
<proteinExistence type="predicted"/>
<dbReference type="EMBL" id="CP089291">
    <property type="protein sequence ID" value="UOF89533.1"/>
    <property type="molecule type" value="Genomic_DNA"/>
</dbReference>
<feature type="domain" description="LysM" evidence="2">
    <location>
        <begin position="55"/>
        <end position="105"/>
    </location>
</feature>
<dbReference type="Proteomes" id="UP000830167">
    <property type="component" value="Chromosome"/>
</dbReference>
<dbReference type="RefSeq" id="WP_347436223.1">
    <property type="nucleotide sequence ID" value="NZ_CP089291.1"/>
</dbReference>
<dbReference type="Gene3D" id="3.10.350.10">
    <property type="entry name" value="LysM domain"/>
    <property type="match status" value="1"/>
</dbReference>
<dbReference type="InterPro" id="IPR018392">
    <property type="entry name" value="LysM"/>
</dbReference>
<keyword evidence="4" id="KW-1185">Reference proteome</keyword>
<organism evidence="3 4">
    <name type="scientific">Fodinisporobacter ferrooxydans</name>
    <dbReference type="NCBI Taxonomy" id="2901836"/>
    <lineage>
        <taxon>Bacteria</taxon>
        <taxon>Bacillati</taxon>
        <taxon>Bacillota</taxon>
        <taxon>Bacilli</taxon>
        <taxon>Bacillales</taxon>
        <taxon>Alicyclobacillaceae</taxon>
        <taxon>Fodinisporobacter</taxon>
    </lineage>
</organism>
<keyword evidence="1" id="KW-0812">Transmembrane</keyword>
<gene>
    <name evidence="3" type="ORF">LSG31_16805</name>
</gene>
<feature type="transmembrane region" description="Helical" evidence="1">
    <location>
        <begin position="21"/>
        <end position="40"/>
    </location>
</feature>
<dbReference type="CDD" id="cd00118">
    <property type="entry name" value="LysM"/>
    <property type="match status" value="1"/>
</dbReference>
<dbReference type="SMART" id="SM00257">
    <property type="entry name" value="LysM"/>
    <property type="match status" value="1"/>
</dbReference>
<dbReference type="PROSITE" id="PS51782">
    <property type="entry name" value="LYSM"/>
    <property type="match status" value="1"/>
</dbReference>
<dbReference type="InterPro" id="IPR036779">
    <property type="entry name" value="LysM_dom_sf"/>
</dbReference>
<protein>
    <submittedName>
        <fullName evidence="3">LysM peptidoglycan-binding domain-containing protein</fullName>
    </submittedName>
</protein>